<evidence type="ECO:0000313" key="3">
    <source>
        <dbReference type="Proteomes" id="UP001138709"/>
    </source>
</evidence>
<keyword evidence="3" id="KW-1185">Reference proteome</keyword>
<dbReference type="SMART" id="SM00028">
    <property type="entry name" value="TPR"/>
    <property type="match status" value="8"/>
</dbReference>
<evidence type="ECO:0000313" key="2">
    <source>
        <dbReference type="EMBL" id="MBR0681789.1"/>
    </source>
</evidence>
<accession>A0A9X9XDK3</accession>
<reference evidence="2" key="2">
    <citation type="journal article" date="2021" name="Syst. Appl. Microbiol.">
        <title>Roseomonas hellenica sp. nov., isolated from roots of wild-growing Alkanna tinctoria.</title>
        <authorList>
            <person name="Rat A."/>
            <person name="Naranjo H.D."/>
            <person name="Lebbe L."/>
            <person name="Cnockaert M."/>
            <person name="Krigas N."/>
            <person name="Grigoriadou K."/>
            <person name="Maloupa E."/>
            <person name="Willems A."/>
        </authorList>
    </citation>
    <scope>NUCLEOTIDE SEQUENCE</scope>
    <source>
        <strain evidence="2">LMG 31228</strain>
    </source>
</reference>
<dbReference type="InterPro" id="IPR019734">
    <property type="entry name" value="TPR_rpt"/>
</dbReference>
<reference evidence="2" key="1">
    <citation type="submission" date="2020-01" db="EMBL/GenBank/DDBJ databases">
        <authorList>
            <person name="Rat A."/>
        </authorList>
    </citation>
    <scope>NUCLEOTIDE SEQUENCE</scope>
    <source>
        <strain evidence="2">LMG 31228</strain>
    </source>
</reference>
<gene>
    <name evidence="2" type="ORF">GXW74_14940</name>
</gene>
<keyword evidence="1" id="KW-0802">TPR repeat</keyword>
<dbReference type="Gene3D" id="1.25.40.10">
    <property type="entry name" value="Tetratricopeptide repeat domain"/>
    <property type="match status" value="3"/>
</dbReference>
<feature type="repeat" description="TPR" evidence="1">
    <location>
        <begin position="242"/>
        <end position="275"/>
    </location>
</feature>
<dbReference type="PANTHER" id="PTHR44809">
    <property type="match status" value="1"/>
</dbReference>
<evidence type="ECO:0000256" key="1">
    <source>
        <dbReference type="PROSITE-ProRule" id="PRU00339"/>
    </source>
</evidence>
<dbReference type="InterPro" id="IPR011990">
    <property type="entry name" value="TPR-like_helical_dom_sf"/>
</dbReference>
<proteinExistence type="predicted"/>
<dbReference type="RefSeq" id="WP_211847316.1">
    <property type="nucleotide sequence ID" value="NZ_JAAEDL010000014.1"/>
</dbReference>
<dbReference type="Pfam" id="PF14559">
    <property type="entry name" value="TPR_19"/>
    <property type="match status" value="2"/>
</dbReference>
<dbReference type="PANTHER" id="PTHR44809:SF1">
    <property type="entry name" value="PROTEIN O-MANNOSYL-TRANSFERASE TMTC1"/>
    <property type="match status" value="1"/>
</dbReference>
<sequence>MSQPAEHLRAVEAAFRAGRPAEAETAARAALKSAPADPGVQHVGGMALLRLGRLQDALAPLGRAAGAENAPVSWVVALGNAQAMAGQAAEAEATFRRVLAREPANAVVLLNLGILLSGRGALEEAEKAIEASLAARPGHPGALIALGNVRTQAGDTLGAVVAYREAVAAKPDFAEAQANLGGALADLGQAAEAEATLRRALALNSGLGLARHRLGDLLIGLGRMEEAQAALRQVVTQDPRAAAAWNSLGLALRALGRMADAANAFRSAIAAKPDLAQAHANLALLLAWLDEPATEAAARAVALAPGDDHAHLAAAVAAAARGDVPAAQAASRQAVRLRPFVHIPARGAAEATVLVLQALEDGHFQPAPGGAKLPEGHNNAVEHLDPARFARVDLYVDALAEDPGLLDRLPRCDVAYNAITEPEGMRRSLALAATALEKLGLPVINAPASVPQAARDLAPALFAGIEGLVIPRVLRVTAAPDTAAAVRAAMAEAGVDFPVIARPAGTHTGQGMVLLRAEAELAALPASTDLFITEFVDFRDADGLWRKTRLLCVGGRVLPEHWATADDWNIHHRNSRAYMRAHPEEQAREIDYLEHFEKRFGVPRLIAVGEMADRLGLDFFGIDAALLPDDRLVVFEANPSMRAMFAEAREGFEYLLPGIGRISAAFCDLVLRRARRG</sequence>
<organism evidence="2 3">
    <name type="scientific">Neoroseomonas eburnea</name>
    <dbReference type="NCBI Taxonomy" id="1346889"/>
    <lineage>
        <taxon>Bacteria</taxon>
        <taxon>Pseudomonadati</taxon>
        <taxon>Pseudomonadota</taxon>
        <taxon>Alphaproteobacteria</taxon>
        <taxon>Acetobacterales</taxon>
        <taxon>Acetobacteraceae</taxon>
        <taxon>Neoroseomonas</taxon>
    </lineage>
</organism>
<dbReference type="PROSITE" id="PS50005">
    <property type="entry name" value="TPR"/>
    <property type="match status" value="1"/>
</dbReference>
<dbReference type="EMBL" id="JAAEDL010000014">
    <property type="protein sequence ID" value="MBR0681789.1"/>
    <property type="molecule type" value="Genomic_DNA"/>
</dbReference>
<dbReference type="AlphaFoldDB" id="A0A9X9XDK3"/>
<dbReference type="SUPFAM" id="SSF48452">
    <property type="entry name" value="TPR-like"/>
    <property type="match status" value="2"/>
</dbReference>
<protein>
    <submittedName>
        <fullName evidence="2">Tetratricopeptide repeat protein</fullName>
    </submittedName>
</protein>
<comment type="caution">
    <text evidence="2">The sequence shown here is derived from an EMBL/GenBank/DDBJ whole genome shotgun (WGS) entry which is preliminary data.</text>
</comment>
<dbReference type="Pfam" id="PF13432">
    <property type="entry name" value="TPR_16"/>
    <property type="match status" value="2"/>
</dbReference>
<name>A0A9X9XDK3_9PROT</name>
<dbReference type="SUPFAM" id="SSF56059">
    <property type="entry name" value="Glutathione synthetase ATP-binding domain-like"/>
    <property type="match status" value="1"/>
</dbReference>
<dbReference type="InterPro" id="IPR052943">
    <property type="entry name" value="TMTC_O-mannosyl-trnsfr"/>
</dbReference>
<dbReference type="Proteomes" id="UP001138709">
    <property type="component" value="Unassembled WGS sequence"/>
</dbReference>